<keyword evidence="5" id="KW-0804">Transcription</keyword>
<dbReference type="EMBL" id="FORT01000013">
    <property type="protein sequence ID" value="SFK43652.1"/>
    <property type="molecule type" value="Genomic_DNA"/>
</dbReference>
<evidence type="ECO:0000256" key="4">
    <source>
        <dbReference type="ARBA" id="ARBA00023125"/>
    </source>
</evidence>
<dbReference type="PANTHER" id="PTHR43133">
    <property type="entry name" value="RNA POLYMERASE ECF-TYPE SIGMA FACTO"/>
    <property type="match status" value="1"/>
</dbReference>
<dbReference type="InterPro" id="IPR014284">
    <property type="entry name" value="RNA_pol_sigma-70_dom"/>
</dbReference>
<comment type="similarity">
    <text evidence="1">Belongs to the sigma-70 factor family. ECF subfamily.</text>
</comment>
<gene>
    <name evidence="8" type="ORF">SAMN05518846_11396</name>
</gene>
<evidence type="ECO:0000259" key="6">
    <source>
        <dbReference type="Pfam" id="PF04542"/>
    </source>
</evidence>
<evidence type="ECO:0000256" key="2">
    <source>
        <dbReference type="ARBA" id="ARBA00023015"/>
    </source>
</evidence>
<keyword evidence="3" id="KW-0731">Sigma factor</keyword>
<dbReference type="InterPro" id="IPR013249">
    <property type="entry name" value="RNA_pol_sigma70_r4_t2"/>
</dbReference>
<feature type="domain" description="RNA polymerase sigma factor 70 region 4 type 2" evidence="7">
    <location>
        <begin position="102"/>
        <end position="154"/>
    </location>
</feature>
<dbReference type="Pfam" id="PF04542">
    <property type="entry name" value="Sigma70_r2"/>
    <property type="match status" value="1"/>
</dbReference>
<dbReference type="InterPro" id="IPR036388">
    <property type="entry name" value="WH-like_DNA-bd_sf"/>
</dbReference>
<keyword evidence="2" id="KW-0805">Transcription regulation</keyword>
<evidence type="ECO:0000259" key="7">
    <source>
        <dbReference type="Pfam" id="PF08281"/>
    </source>
</evidence>
<dbReference type="GO" id="GO:0016987">
    <property type="term" value="F:sigma factor activity"/>
    <property type="evidence" value="ECO:0007669"/>
    <property type="project" value="UniProtKB-KW"/>
</dbReference>
<dbReference type="InterPro" id="IPR039425">
    <property type="entry name" value="RNA_pol_sigma-70-like"/>
</dbReference>
<proteinExistence type="inferred from homology"/>
<dbReference type="Pfam" id="PF08281">
    <property type="entry name" value="Sigma70_r4_2"/>
    <property type="match status" value="1"/>
</dbReference>
<dbReference type="NCBIfam" id="TIGR02937">
    <property type="entry name" value="sigma70-ECF"/>
    <property type="match status" value="1"/>
</dbReference>
<name>A0A1I3ZHY4_9BACL</name>
<dbReference type="Proteomes" id="UP000198915">
    <property type="component" value="Unassembled WGS sequence"/>
</dbReference>
<dbReference type="AlphaFoldDB" id="A0A1I3ZHY4"/>
<dbReference type="InterPro" id="IPR013324">
    <property type="entry name" value="RNA_pol_sigma_r3/r4-like"/>
</dbReference>
<keyword evidence="9" id="KW-1185">Reference proteome</keyword>
<dbReference type="RefSeq" id="WP_092272788.1">
    <property type="nucleotide sequence ID" value="NZ_JBIWNO010000012.1"/>
</dbReference>
<sequence length="187" mass="22254">MSESFLDCYDHYFDDIYRYVLHKTCNKWDTEELVSDIFRKAFEHFDLSKAYTYKKAWLMVIARNTVIDFYRKKGRVTVKENMEPYLEPYNFQDALEEKDEIECLKKSMNLLPDLDSEIIQLRYFSKMKFREISELLQQPEATLRVKATRIMKKLGVLISHCLECDERKGCRKADEPIQTGACSERGV</sequence>
<dbReference type="STRING" id="1884381.SAMN05518846_11396"/>
<dbReference type="InterPro" id="IPR013325">
    <property type="entry name" value="RNA_pol_sigma_r2"/>
</dbReference>
<reference evidence="9" key="1">
    <citation type="submission" date="2016-10" db="EMBL/GenBank/DDBJ databases">
        <authorList>
            <person name="Varghese N."/>
            <person name="Submissions S."/>
        </authorList>
    </citation>
    <scope>NUCLEOTIDE SEQUENCE [LARGE SCALE GENOMIC DNA]</scope>
    <source>
        <strain evidence="9">OK042</strain>
    </source>
</reference>
<dbReference type="InterPro" id="IPR007627">
    <property type="entry name" value="RNA_pol_sigma70_r2"/>
</dbReference>
<dbReference type="Gene3D" id="1.10.1740.10">
    <property type="match status" value="1"/>
</dbReference>
<dbReference type="SUPFAM" id="SSF88659">
    <property type="entry name" value="Sigma3 and sigma4 domains of RNA polymerase sigma factors"/>
    <property type="match status" value="1"/>
</dbReference>
<dbReference type="SUPFAM" id="SSF88946">
    <property type="entry name" value="Sigma2 domain of RNA polymerase sigma factors"/>
    <property type="match status" value="1"/>
</dbReference>
<dbReference type="GO" id="GO:0006352">
    <property type="term" value="P:DNA-templated transcription initiation"/>
    <property type="evidence" value="ECO:0007669"/>
    <property type="project" value="InterPro"/>
</dbReference>
<evidence type="ECO:0000256" key="1">
    <source>
        <dbReference type="ARBA" id="ARBA00010641"/>
    </source>
</evidence>
<accession>A0A1I3ZHY4</accession>
<keyword evidence="4" id="KW-0238">DNA-binding</keyword>
<evidence type="ECO:0000313" key="9">
    <source>
        <dbReference type="Proteomes" id="UP000198915"/>
    </source>
</evidence>
<protein>
    <submittedName>
        <fullName evidence="8">RNA polymerase sigma-70 factor, ECF subfamily</fullName>
    </submittedName>
</protein>
<dbReference type="GO" id="GO:0003677">
    <property type="term" value="F:DNA binding"/>
    <property type="evidence" value="ECO:0007669"/>
    <property type="project" value="UniProtKB-KW"/>
</dbReference>
<organism evidence="8 9">
    <name type="scientific">Brevibacillus centrosporus</name>
    <dbReference type="NCBI Taxonomy" id="54910"/>
    <lineage>
        <taxon>Bacteria</taxon>
        <taxon>Bacillati</taxon>
        <taxon>Bacillota</taxon>
        <taxon>Bacilli</taxon>
        <taxon>Bacillales</taxon>
        <taxon>Paenibacillaceae</taxon>
        <taxon>Brevibacillus</taxon>
    </lineage>
</organism>
<dbReference type="Gene3D" id="1.10.10.10">
    <property type="entry name" value="Winged helix-like DNA-binding domain superfamily/Winged helix DNA-binding domain"/>
    <property type="match status" value="1"/>
</dbReference>
<dbReference type="PANTHER" id="PTHR43133:SF52">
    <property type="entry name" value="ECF RNA POLYMERASE SIGMA FACTOR SIGL"/>
    <property type="match status" value="1"/>
</dbReference>
<evidence type="ECO:0000313" key="8">
    <source>
        <dbReference type="EMBL" id="SFK43652.1"/>
    </source>
</evidence>
<evidence type="ECO:0000256" key="5">
    <source>
        <dbReference type="ARBA" id="ARBA00023163"/>
    </source>
</evidence>
<evidence type="ECO:0000256" key="3">
    <source>
        <dbReference type="ARBA" id="ARBA00023082"/>
    </source>
</evidence>
<feature type="domain" description="RNA polymerase sigma-70 region 2" evidence="6">
    <location>
        <begin position="9"/>
        <end position="75"/>
    </location>
</feature>